<keyword evidence="2 4" id="KW-0479">Metal-binding</keyword>
<dbReference type="PROSITE" id="PS50143">
    <property type="entry name" value="BIR_REPEAT_2"/>
    <property type="match status" value="2"/>
</dbReference>
<dbReference type="SUPFAM" id="SSF57924">
    <property type="entry name" value="Inhibitor of apoptosis (IAP) repeat"/>
    <property type="match status" value="2"/>
</dbReference>
<dbReference type="PANTHER" id="PTHR10044:SF139">
    <property type="entry name" value="DEATH-ASSOCIATED INHIBITOR OF APOPTOSIS 2"/>
    <property type="match status" value="1"/>
</dbReference>
<evidence type="ECO:0000256" key="2">
    <source>
        <dbReference type="ARBA" id="ARBA00022771"/>
    </source>
</evidence>
<keyword evidence="3" id="KW-0862">Zinc</keyword>
<proteinExistence type="inferred from homology"/>
<evidence type="ECO:0000313" key="10">
    <source>
        <dbReference type="Proteomes" id="UP001164746"/>
    </source>
</evidence>
<evidence type="ECO:0000256" key="4">
    <source>
        <dbReference type="PROSITE-ProRule" id="PRU00175"/>
    </source>
</evidence>
<feature type="compositionally biased region" description="Basic and acidic residues" evidence="5">
    <location>
        <begin position="556"/>
        <end position="568"/>
    </location>
</feature>
<accession>A0ABY7EH44</accession>
<evidence type="ECO:0000313" key="9">
    <source>
        <dbReference type="EMBL" id="WAR07714.1"/>
    </source>
</evidence>
<keyword evidence="10" id="KW-1185">Reference proteome</keyword>
<dbReference type="InterPro" id="IPR001370">
    <property type="entry name" value="BIR_rpt"/>
</dbReference>
<evidence type="ECO:0000259" key="7">
    <source>
        <dbReference type="PROSITE" id="PS50030"/>
    </source>
</evidence>
<dbReference type="SMART" id="SM00184">
    <property type="entry name" value="RING"/>
    <property type="match status" value="1"/>
</dbReference>
<name>A0ABY7EH44_MYAAR</name>
<feature type="region of interest" description="Disordered" evidence="5">
    <location>
        <begin position="556"/>
        <end position="591"/>
    </location>
</feature>
<feature type="chain" id="PRO_5046447765" evidence="6">
    <location>
        <begin position="20"/>
        <end position="667"/>
    </location>
</feature>
<evidence type="ECO:0000256" key="6">
    <source>
        <dbReference type="SAM" id="SignalP"/>
    </source>
</evidence>
<dbReference type="Pfam" id="PF00653">
    <property type="entry name" value="BIR"/>
    <property type="match status" value="2"/>
</dbReference>
<dbReference type="InterPro" id="IPR015940">
    <property type="entry name" value="UBA"/>
</dbReference>
<evidence type="ECO:0000259" key="8">
    <source>
        <dbReference type="PROSITE" id="PS50089"/>
    </source>
</evidence>
<dbReference type="CDD" id="cd00022">
    <property type="entry name" value="BIR"/>
    <property type="match status" value="2"/>
</dbReference>
<keyword evidence="2 4" id="KW-0863">Zinc-finger</keyword>
<dbReference type="InterPro" id="IPR001841">
    <property type="entry name" value="Znf_RING"/>
</dbReference>
<gene>
    <name evidence="9" type="ORF">MAR_017672</name>
</gene>
<dbReference type="Pfam" id="PF13920">
    <property type="entry name" value="zf-C3HC4_3"/>
    <property type="match status" value="1"/>
</dbReference>
<dbReference type="Gene3D" id="1.10.8.10">
    <property type="entry name" value="DNA helicase RuvA subunit, C-terminal domain"/>
    <property type="match status" value="1"/>
</dbReference>
<organism evidence="9 10">
    <name type="scientific">Mya arenaria</name>
    <name type="common">Soft-shell clam</name>
    <dbReference type="NCBI Taxonomy" id="6604"/>
    <lineage>
        <taxon>Eukaryota</taxon>
        <taxon>Metazoa</taxon>
        <taxon>Spiralia</taxon>
        <taxon>Lophotrochozoa</taxon>
        <taxon>Mollusca</taxon>
        <taxon>Bivalvia</taxon>
        <taxon>Autobranchia</taxon>
        <taxon>Heteroconchia</taxon>
        <taxon>Euheterodonta</taxon>
        <taxon>Imparidentia</taxon>
        <taxon>Neoheterodontei</taxon>
        <taxon>Myida</taxon>
        <taxon>Myoidea</taxon>
        <taxon>Myidae</taxon>
        <taxon>Mya</taxon>
    </lineage>
</organism>
<evidence type="ECO:0000256" key="3">
    <source>
        <dbReference type="ARBA" id="ARBA00022833"/>
    </source>
</evidence>
<feature type="compositionally biased region" description="Polar residues" evidence="5">
    <location>
        <begin position="569"/>
        <end position="591"/>
    </location>
</feature>
<feature type="domain" description="UBA" evidence="7">
    <location>
        <begin position="460"/>
        <end position="508"/>
    </location>
</feature>
<protein>
    <submittedName>
        <fullName evidence="9">DIAP2-like protein</fullName>
    </submittedName>
</protein>
<reference evidence="9" key="1">
    <citation type="submission" date="2022-11" db="EMBL/GenBank/DDBJ databases">
        <title>Centuries of genome instability and evolution in soft-shell clam transmissible cancer (bioRxiv).</title>
        <authorList>
            <person name="Hart S.F.M."/>
            <person name="Yonemitsu M.A."/>
            <person name="Giersch R.M."/>
            <person name="Beal B.F."/>
            <person name="Arriagada G."/>
            <person name="Davis B.W."/>
            <person name="Ostrander E.A."/>
            <person name="Goff S.P."/>
            <person name="Metzger M.J."/>
        </authorList>
    </citation>
    <scope>NUCLEOTIDE SEQUENCE</scope>
    <source>
        <strain evidence="9">MELC-2E11</strain>
        <tissue evidence="9">Siphon/mantle</tissue>
    </source>
</reference>
<sequence>MYFLIKVFLFIITCTISLCLYWGDKQNCRELSNGRDFVERWENATTTCVGHMDMMESVKMNRSQFTTGIEISKNTLNGNNDTHDLWLFVKGTIPELPIEKHLDSAILMLCFCYVKIKHGPTSPHIDHEMNNVLDLFSSKIGDCVREAAKNTKQHMTRDLYTNFFEPAARHIQCFPLSRDNQHMEQEWNRFASFNKFPVDNPDISFIRLSQSGFFYTGDKDIVQCFSCGVTNNEWPREVSVDDTHRNISPDCAFITGKDESNIAIHSANESSGNQGNSACSVGPNEEVTPCHNHGKPEYINRNELENDNGDHQENGRKMVRREISDSTNTAKYPEYANTRKRHDTFKEWAYSHIVSSKHLVECGLFHTGVADCVRCFFCGGGMRNWEHGDDPWIEHARWFPHCQYVKQCKGQEFIDTCLQTSGLESFGNSDTDTDQRYIDQQTLFEDTESASASSIVPSESNDNRTLIKELQEMGFSANSIDEALLQPTHNTDSYIARKEEVIDYLLTYQSAAANHETEHVEEHNLNITGWEQSSNITDREHSSNINDREQISNITDRKQSSNITDKEQISNITDSTKSIQSPEAASKNTFPAEQRRATGLDEAKQKLSEENESLKQQMMCKVCMDNDASMVFLPCGHMVTCTECAHALRKCAICRTVIKGTVRAFMS</sequence>
<dbReference type="Gene3D" id="1.10.533.10">
    <property type="entry name" value="Death Domain, Fas"/>
    <property type="match status" value="1"/>
</dbReference>
<dbReference type="InterPro" id="IPR011029">
    <property type="entry name" value="DEATH-like_dom_sf"/>
</dbReference>
<dbReference type="PROSITE" id="PS50030">
    <property type="entry name" value="UBA"/>
    <property type="match status" value="1"/>
</dbReference>
<feature type="domain" description="RING-type" evidence="8">
    <location>
        <begin position="620"/>
        <end position="655"/>
    </location>
</feature>
<feature type="signal peptide" evidence="6">
    <location>
        <begin position="1"/>
        <end position="19"/>
    </location>
</feature>
<dbReference type="PANTHER" id="PTHR10044">
    <property type="entry name" value="INHIBITOR OF APOPTOSIS"/>
    <property type="match status" value="1"/>
</dbReference>
<dbReference type="SMART" id="SM00238">
    <property type="entry name" value="BIR"/>
    <property type="match status" value="2"/>
</dbReference>
<comment type="similarity">
    <text evidence="1">Belongs to the IAP family.</text>
</comment>
<dbReference type="Gene3D" id="1.10.1170.10">
    <property type="entry name" value="Inhibitor Of Apoptosis Protein (2mihbC-IAP-1), Chain A"/>
    <property type="match status" value="2"/>
</dbReference>
<evidence type="ECO:0000256" key="5">
    <source>
        <dbReference type="SAM" id="MobiDB-lite"/>
    </source>
</evidence>
<dbReference type="PROSITE" id="PS50089">
    <property type="entry name" value="ZF_RING_2"/>
    <property type="match status" value="1"/>
</dbReference>
<keyword evidence="6" id="KW-0732">Signal</keyword>
<evidence type="ECO:0000256" key="1">
    <source>
        <dbReference type="ARBA" id="ARBA00006672"/>
    </source>
</evidence>
<dbReference type="CDD" id="cd16713">
    <property type="entry name" value="RING-HC_BIRC2_3_7"/>
    <property type="match status" value="1"/>
</dbReference>
<dbReference type="InterPro" id="IPR050784">
    <property type="entry name" value="IAP"/>
</dbReference>
<dbReference type="Proteomes" id="UP001164746">
    <property type="component" value="Chromosome 6"/>
</dbReference>
<dbReference type="EMBL" id="CP111017">
    <property type="protein sequence ID" value="WAR07714.1"/>
    <property type="molecule type" value="Genomic_DNA"/>
</dbReference>